<evidence type="ECO:0000256" key="1">
    <source>
        <dbReference type="SAM" id="MobiDB-lite"/>
    </source>
</evidence>
<keyword evidence="5" id="KW-1185">Reference proteome</keyword>
<keyword evidence="2" id="KW-0472">Membrane</keyword>
<reference evidence="4" key="1">
    <citation type="submission" date="2021-01" db="EMBL/GenBank/DDBJ databases">
        <title>Whole genome shotgun sequence of Virgisporangium ochraceum NBRC 16418.</title>
        <authorList>
            <person name="Komaki H."/>
            <person name="Tamura T."/>
        </authorList>
    </citation>
    <scope>NUCLEOTIDE SEQUENCE</scope>
    <source>
        <strain evidence="4">NBRC 16418</strain>
    </source>
</reference>
<proteinExistence type="predicted"/>
<comment type="caution">
    <text evidence="4">The sequence shown here is derived from an EMBL/GenBank/DDBJ whole genome shotgun (WGS) entry which is preliminary data.</text>
</comment>
<dbReference type="Gene3D" id="1.20.1260.10">
    <property type="match status" value="1"/>
</dbReference>
<evidence type="ECO:0000313" key="5">
    <source>
        <dbReference type="Proteomes" id="UP000635606"/>
    </source>
</evidence>
<organism evidence="4 5">
    <name type="scientific">Virgisporangium ochraceum</name>
    <dbReference type="NCBI Taxonomy" id="65505"/>
    <lineage>
        <taxon>Bacteria</taxon>
        <taxon>Bacillati</taxon>
        <taxon>Actinomycetota</taxon>
        <taxon>Actinomycetes</taxon>
        <taxon>Micromonosporales</taxon>
        <taxon>Micromonosporaceae</taxon>
        <taxon>Virgisporangium</taxon>
    </lineage>
</organism>
<dbReference type="Proteomes" id="UP000635606">
    <property type="component" value="Unassembled WGS sequence"/>
</dbReference>
<dbReference type="AlphaFoldDB" id="A0A8J4A221"/>
<feature type="compositionally biased region" description="Low complexity" evidence="1">
    <location>
        <begin position="8"/>
        <end position="20"/>
    </location>
</feature>
<keyword evidence="2" id="KW-1133">Transmembrane helix</keyword>
<protein>
    <recommendedName>
        <fullName evidence="3">DUF305 domain-containing protein</fullName>
    </recommendedName>
</protein>
<gene>
    <name evidence="4" type="ORF">Voc01_063080</name>
</gene>
<evidence type="ECO:0000256" key="2">
    <source>
        <dbReference type="SAM" id="Phobius"/>
    </source>
</evidence>
<accession>A0A8J4A221</accession>
<evidence type="ECO:0000313" key="4">
    <source>
        <dbReference type="EMBL" id="GIJ71391.1"/>
    </source>
</evidence>
<dbReference type="InterPro" id="IPR005183">
    <property type="entry name" value="DUF305_CopM-like"/>
</dbReference>
<sequence>MRWRTGRGRTAATEATTATEVDGDGGPVAAVTGGDGRGKRFGTVALALAIAVGLLLGYLAGLLTPGMRAPGDDSAEAGFTRDMITHHSQAIDLAMVAFQQGQLPEVRTLGLDIALGQQTQVGTMYRWLEEWKLLPTGPRPPMAWMPDGASALVNGLMPGMATDDELHRLYGSTGKDFDVLFLQLMLRHHLGGIHMVDGVLEQSARDEVVVLATRMKQGQQAEIEVLRNLLTKLGAKPQ</sequence>
<dbReference type="RefSeq" id="WP_203931266.1">
    <property type="nucleotide sequence ID" value="NZ_BOPH01000088.1"/>
</dbReference>
<keyword evidence="2" id="KW-0812">Transmembrane</keyword>
<name>A0A8J4A221_9ACTN</name>
<dbReference type="PANTHER" id="PTHR36933:SF1">
    <property type="entry name" value="SLL0788 PROTEIN"/>
    <property type="match status" value="1"/>
</dbReference>
<feature type="domain" description="DUF305" evidence="3">
    <location>
        <begin position="76"/>
        <end position="230"/>
    </location>
</feature>
<evidence type="ECO:0000259" key="3">
    <source>
        <dbReference type="Pfam" id="PF03713"/>
    </source>
</evidence>
<dbReference type="EMBL" id="BOPH01000088">
    <property type="protein sequence ID" value="GIJ71391.1"/>
    <property type="molecule type" value="Genomic_DNA"/>
</dbReference>
<dbReference type="InterPro" id="IPR012347">
    <property type="entry name" value="Ferritin-like"/>
</dbReference>
<dbReference type="Pfam" id="PF03713">
    <property type="entry name" value="DUF305"/>
    <property type="match status" value="1"/>
</dbReference>
<dbReference type="PANTHER" id="PTHR36933">
    <property type="entry name" value="SLL0788 PROTEIN"/>
    <property type="match status" value="1"/>
</dbReference>
<feature type="region of interest" description="Disordered" evidence="1">
    <location>
        <begin position="1"/>
        <end position="28"/>
    </location>
</feature>
<feature type="transmembrane region" description="Helical" evidence="2">
    <location>
        <begin position="44"/>
        <end position="63"/>
    </location>
</feature>